<evidence type="ECO:0000256" key="1">
    <source>
        <dbReference type="ARBA" id="ARBA00000085"/>
    </source>
</evidence>
<dbReference type="InterPro" id="IPR050482">
    <property type="entry name" value="Sensor_HK_TwoCompSys"/>
</dbReference>
<evidence type="ECO:0000313" key="17">
    <source>
        <dbReference type="EMBL" id="QDH69454.1"/>
    </source>
</evidence>
<dbReference type="InterPro" id="IPR003594">
    <property type="entry name" value="HATPase_dom"/>
</dbReference>
<dbReference type="GO" id="GO:0016020">
    <property type="term" value="C:membrane"/>
    <property type="evidence" value="ECO:0007669"/>
    <property type="project" value="InterPro"/>
</dbReference>
<dbReference type="Pfam" id="PF07730">
    <property type="entry name" value="HisKA_3"/>
    <property type="match status" value="1"/>
</dbReference>
<dbReference type="OrthoDB" id="9797605at2"/>
<dbReference type="GO" id="GO:0051539">
    <property type="term" value="F:4 iron, 4 sulfur cluster binding"/>
    <property type="evidence" value="ECO:0007669"/>
    <property type="project" value="UniProtKB-KW"/>
</dbReference>
<keyword evidence="12" id="KW-0902">Two-component regulatory system</keyword>
<evidence type="ECO:0000259" key="16">
    <source>
        <dbReference type="PROSITE" id="PS50109"/>
    </source>
</evidence>
<dbReference type="InterPro" id="IPR036890">
    <property type="entry name" value="HATPase_C_sf"/>
</dbReference>
<evidence type="ECO:0000256" key="11">
    <source>
        <dbReference type="ARBA" id="ARBA00023004"/>
    </source>
</evidence>
<evidence type="ECO:0000256" key="13">
    <source>
        <dbReference type="ARBA" id="ARBA00023014"/>
    </source>
</evidence>
<dbReference type="AlphaFoldDB" id="A0A514BPY4"/>
<dbReference type="PROSITE" id="PS50109">
    <property type="entry name" value="HIS_KIN"/>
    <property type="match status" value="1"/>
</dbReference>
<evidence type="ECO:0000256" key="7">
    <source>
        <dbReference type="ARBA" id="ARBA00022490"/>
    </source>
</evidence>
<dbReference type="KEGG" id="lyj:FKV23_04605"/>
<comment type="catalytic activity">
    <reaction evidence="1">
        <text>ATP + protein L-histidine = ADP + protein N-phospho-L-histidine.</text>
        <dbReference type="EC" id="2.7.13.3"/>
    </reaction>
</comment>
<evidence type="ECO:0000256" key="12">
    <source>
        <dbReference type="ARBA" id="ARBA00023012"/>
    </source>
</evidence>
<keyword evidence="9" id="KW-0479">Metal-binding</keyword>
<evidence type="ECO:0000256" key="14">
    <source>
        <dbReference type="ARBA" id="ARBA00024827"/>
    </source>
</evidence>
<dbReference type="InterPro" id="IPR004358">
    <property type="entry name" value="Sig_transdc_His_kin-like_C"/>
</dbReference>
<evidence type="ECO:0000256" key="2">
    <source>
        <dbReference type="ARBA" id="ARBA00001966"/>
    </source>
</evidence>
<gene>
    <name evidence="17" type="ORF">FKV23_04605</name>
</gene>
<dbReference type="SMART" id="SM00387">
    <property type="entry name" value="HATPase_c"/>
    <property type="match status" value="1"/>
</dbReference>
<keyword evidence="13" id="KW-0411">Iron-sulfur</keyword>
<dbReference type="PRINTS" id="PR00344">
    <property type="entry name" value="BCTRLSENSOR"/>
</dbReference>
<evidence type="ECO:0000313" key="18">
    <source>
        <dbReference type="Proteomes" id="UP000317199"/>
    </source>
</evidence>
<reference evidence="17 18" key="1">
    <citation type="submission" date="2019-06" db="EMBL/GenBank/DDBJ databases">
        <title>Lysobacter alkalisoli sp. nov. isolated from saline-alkali soil.</title>
        <authorList>
            <person name="Sun J.-Q."/>
            <person name="Xu L."/>
        </authorList>
    </citation>
    <scope>NUCLEOTIDE SEQUENCE [LARGE SCALE GENOMIC DNA]</scope>
    <source>
        <strain evidence="17 18">SJ-36</strain>
    </source>
</reference>
<evidence type="ECO:0000256" key="10">
    <source>
        <dbReference type="ARBA" id="ARBA00022777"/>
    </source>
</evidence>
<dbReference type="Proteomes" id="UP000317199">
    <property type="component" value="Chromosome"/>
</dbReference>
<evidence type="ECO:0000256" key="3">
    <source>
        <dbReference type="ARBA" id="ARBA00004496"/>
    </source>
</evidence>
<evidence type="ECO:0000256" key="15">
    <source>
        <dbReference type="ARBA" id="ARBA00030800"/>
    </source>
</evidence>
<dbReference type="RefSeq" id="WP_141622795.1">
    <property type="nucleotide sequence ID" value="NZ_CP041242.1"/>
</dbReference>
<dbReference type="PANTHER" id="PTHR24421">
    <property type="entry name" value="NITRATE/NITRITE SENSOR PROTEIN NARX-RELATED"/>
    <property type="match status" value="1"/>
</dbReference>
<evidence type="ECO:0000256" key="8">
    <source>
        <dbReference type="ARBA" id="ARBA00022679"/>
    </source>
</evidence>
<evidence type="ECO:0000256" key="9">
    <source>
        <dbReference type="ARBA" id="ARBA00022723"/>
    </source>
</evidence>
<dbReference type="GO" id="GO:0046872">
    <property type="term" value="F:metal ion binding"/>
    <property type="evidence" value="ECO:0007669"/>
    <property type="project" value="UniProtKB-KW"/>
</dbReference>
<keyword evidence="8" id="KW-0808">Transferase</keyword>
<proteinExistence type="predicted"/>
<evidence type="ECO:0000256" key="5">
    <source>
        <dbReference type="ARBA" id="ARBA00017322"/>
    </source>
</evidence>
<name>A0A514BPY4_9GAMM</name>
<dbReference type="GO" id="GO:0046983">
    <property type="term" value="F:protein dimerization activity"/>
    <property type="evidence" value="ECO:0007669"/>
    <property type="project" value="InterPro"/>
</dbReference>
<dbReference type="Gene3D" id="1.20.5.1930">
    <property type="match status" value="1"/>
</dbReference>
<dbReference type="Gene3D" id="3.30.565.10">
    <property type="entry name" value="Histidine kinase-like ATPase, C-terminal domain"/>
    <property type="match status" value="1"/>
</dbReference>
<evidence type="ECO:0000256" key="4">
    <source>
        <dbReference type="ARBA" id="ARBA00012438"/>
    </source>
</evidence>
<dbReference type="Pfam" id="PF02518">
    <property type="entry name" value="HATPase_c"/>
    <property type="match status" value="1"/>
</dbReference>
<dbReference type="PANTHER" id="PTHR24421:SF58">
    <property type="entry name" value="SIGNAL TRANSDUCTION HISTIDINE-PROTEIN KINASE_PHOSPHATASE UHPB"/>
    <property type="match status" value="1"/>
</dbReference>
<dbReference type="GO" id="GO:0000155">
    <property type="term" value="F:phosphorelay sensor kinase activity"/>
    <property type="evidence" value="ECO:0007669"/>
    <property type="project" value="InterPro"/>
</dbReference>
<comment type="function">
    <text evidence="14">Member of the two-component regulatory system NreB/NreC involved in the control of dissimilatory nitrate/nitrite reduction in response to oxygen. NreB functions as a direct oxygen sensor histidine kinase which is autophosphorylated, in the absence of oxygen, probably at the conserved histidine residue, and transfers its phosphate group probably to a conserved aspartate residue of NreC. NreB/NreC activates the expression of the nitrate (narGHJI) and nitrite (nir) reductase operons, as well as the putative nitrate transporter gene narT.</text>
</comment>
<sequence>MNTPAPEDDLSLAAIRQQYQRLLQRLEANEHEFRRLARSVWRVQEDERRRLARELHDGIGQNLTALKHRLVQVGHDRDGAQLDPEQRAHLEAALTLCDDTLQDTRQLSRLLRPPVLDDLGLEPALRWLARSQGEASGLSIEVEVEPLPELDNDLQTLLFRIAQEALNNVARHASAREVLLRLVARGPHLQLQVVDDGDGCEADKAFGSGGSGLGGMRERLRLHGGRLELHSSPGNGTRLRAVVPLDSPG</sequence>
<dbReference type="EC" id="2.7.13.3" evidence="4"/>
<dbReference type="GO" id="GO:0005737">
    <property type="term" value="C:cytoplasm"/>
    <property type="evidence" value="ECO:0007669"/>
    <property type="project" value="UniProtKB-SubCell"/>
</dbReference>
<dbReference type="EMBL" id="CP041242">
    <property type="protein sequence ID" value="QDH69454.1"/>
    <property type="molecule type" value="Genomic_DNA"/>
</dbReference>
<dbReference type="InterPro" id="IPR011712">
    <property type="entry name" value="Sig_transdc_His_kin_sub3_dim/P"/>
</dbReference>
<comment type="subcellular location">
    <subcellularLocation>
        <location evidence="3">Cytoplasm</location>
    </subcellularLocation>
</comment>
<dbReference type="CDD" id="cd16917">
    <property type="entry name" value="HATPase_UhpB-NarQ-NarX-like"/>
    <property type="match status" value="1"/>
</dbReference>
<evidence type="ECO:0000256" key="6">
    <source>
        <dbReference type="ARBA" id="ARBA00022485"/>
    </source>
</evidence>
<organism evidence="17 18">
    <name type="scientific">Marilutibacter alkalisoli</name>
    <dbReference type="NCBI Taxonomy" id="2591633"/>
    <lineage>
        <taxon>Bacteria</taxon>
        <taxon>Pseudomonadati</taxon>
        <taxon>Pseudomonadota</taxon>
        <taxon>Gammaproteobacteria</taxon>
        <taxon>Lysobacterales</taxon>
        <taxon>Lysobacteraceae</taxon>
        <taxon>Marilutibacter</taxon>
    </lineage>
</organism>
<dbReference type="SUPFAM" id="SSF55874">
    <property type="entry name" value="ATPase domain of HSP90 chaperone/DNA topoisomerase II/histidine kinase"/>
    <property type="match status" value="1"/>
</dbReference>
<accession>A0A514BPY4</accession>
<keyword evidence="6" id="KW-0004">4Fe-4S</keyword>
<comment type="cofactor">
    <cofactor evidence="2">
        <name>[4Fe-4S] cluster</name>
        <dbReference type="ChEBI" id="CHEBI:49883"/>
    </cofactor>
</comment>
<keyword evidence="10 17" id="KW-0418">Kinase</keyword>
<keyword evidence="7" id="KW-0963">Cytoplasm</keyword>
<keyword evidence="18" id="KW-1185">Reference proteome</keyword>
<keyword evidence="11" id="KW-0408">Iron</keyword>
<protein>
    <recommendedName>
        <fullName evidence="5">Oxygen sensor histidine kinase NreB</fullName>
        <ecNumber evidence="4">2.7.13.3</ecNumber>
    </recommendedName>
    <alternativeName>
        <fullName evidence="15">Nitrogen regulation protein B</fullName>
    </alternativeName>
</protein>
<feature type="domain" description="Histidine kinase" evidence="16">
    <location>
        <begin position="50"/>
        <end position="247"/>
    </location>
</feature>
<dbReference type="InterPro" id="IPR005467">
    <property type="entry name" value="His_kinase_dom"/>
</dbReference>